<dbReference type="EMBL" id="BOVK01000031">
    <property type="protein sequence ID" value="GIQ69690.1"/>
    <property type="molecule type" value="Genomic_DNA"/>
</dbReference>
<organism evidence="1 2">
    <name type="scientific">Xylanibacillus composti</name>
    <dbReference type="NCBI Taxonomy" id="1572762"/>
    <lineage>
        <taxon>Bacteria</taxon>
        <taxon>Bacillati</taxon>
        <taxon>Bacillota</taxon>
        <taxon>Bacilli</taxon>
        <taxon>Bacillales</taxon>
        <taxon>Paenibacillaceae</taxon>
        <taxon>Xylanibacillus</taxon>
    </lineage>
</organism>
<dbReference type="RefSeq" id="WP_213412475.1">
    <property type="nucleotide sequence ID" value="NZ_BOVK01000031.1"/>
</dbReference>
<protein>
    <recommendedName>
        <fullName evidence="3">Aminoglycoside-2''-adenylyltransferase</fullName>
    </recommendedName>
</protein>
<accession>A0A8J4M2B8</accession>
<keyword evidence="2" id="KW-1185">Reference proteome</keyword>
<evidence type="ECO:0000313" key="1">
    <source>
        <dbReference type="EMBL" id="GIQ69690.1"/>
    </source>
</evidence>
<name>A0A8J4M2B8_9BACL</name>
<dbReference type="SUPFAM" id="SSF81301">
    <property type="entry name" value="Nucleotidyltransferase"/>
    <property type="match status" value="1"/>
</dbReference>
<dbReference type="Pfam" id="PF10706">
    <property type="entry name" value="Aminoglyc_resit"/>
    <property type="match status" value="1"/>
</dbReference>
<dbReference type="AlphaFoldDB" id="A0A8J4M2B8"/>
<comment type="caution">
    <text evidence="1">The sequence shown here is derived from an EMBL/GenBank/DDBJ whole genome shotgun (WGS) entry which is preliminary data.</text>
</comment>
<dbReference type="Proteomes" id="UP000677918">
    <property type="component" value="Unassembled WGS sequence"/>
</dbReference>
<dbReference type="InterPro" id="IPR019646">
    <property type="entry name" value="Aminoglyc_AdlTrfase"/>
</dbReference>
<gene>
    <name evidence="1" type="ORF">XYCOK13_25140</name>
</gene>
<proteinExistence type="predicted"/>
<dbReference type="InterPro" id="IPR043519">
    <property type="entry name" value="NT_sf"/>
</dbReference>
<evidence type="ECO:0008006" key="3">
    <source>
        <dbReference type="Google" id="ProtNLM"/>
    </source>
</evidence>
<dbReference type="Gene3D" id="3.30.460.40">
    <property type="match status" value="1"/>
</dbReference>
<evidence type="ECO:0000313" key="2">
    <source>
        <dbReference type="Proteomes" id="UP000677918"/>
    </source>
</evidence>
<sequence length="183" mass="22056">MNEMKHFQKPWFISGGWAIDLAIGCVTRSHKDIDICVFREDTNVIFDYFHEWEIHVAIPGEHRLEPCTSKEDVHPPRYCLHLFKEKDFIEILLTERQGENVKFRKNREIWMNVSEFSHVDNQGRPYVDPAWQLLFKGLTSREQDEHDFYTFLPNMNEKQRTWLRKGLSIMKPDSKWMQDLKEQ</sequence>
<reference evidence="1" key="1">
    <citation type="submission" date="2021-04" db="EMBL/GenBank/DDBJ databases">
        <title>Draft genome sequence of Xylanibacillus composti strain K13.</title>
        <authorList>
            <person name="Uke A."/>
            <person name="Chhe C."/>
            <person name="Baramee S."/>
            <person name="Kosugi A."/>
        </authorList>
    </citation>
    <scope>NUCLEOTIDE SEQUENCE</scope>
    <source>
        <strain evidence="1">K13</strain>
    </source>
</reference>